<gene>
    <name evidence="6" type="ORF">ICL07_26760</name>
</gene>
<dbReference type="SUPFAM" id="SSF55874">
    <property type="entry name" value="ATPase domain of HSP90 chaperone/DNA topoisomerase II/histidine kinase"/>
    <property type="match status" value="1"/>
</dbReference>
<keyword evidence="3" id="KW-0812">Transmembrane</keyword>
<dbReference type="InterPro" id="IPR003594">
    <property type="entry name" value="HATPase_dom"/>
</dbReference>
<dbReference type="PROSITE" id="PS50109">
    <property type="entry name" value="HIS_KIN"/>
    <property type="match status" value="1"/>
</dbReference>
<dbReference type="RefSeq" id="WP_188091117.1">
    <property type="nucleotide sequence ID" value="NZ_JACVFC010000004.1"/>
</dbReference>
<keyword evidence="3" id="KW-0472">Membrane</keyword>
<feature type="domain" description="Histidine kinase" evidence="4">
    <location>
        <begin position="220"/>
        <end position="438"/>
    </location>
</feature>
<evidence type="ECO:0000256" key="3">
    <source>
        <dbReference type="SAM" id="Phobius"/>
    </source>
</evidence>
<accession>A0ABR7TVE3</accession>
<dbReference type="InterPro" id="IPR001789">
    <property type="entry name" value="Sig_transdc_resp-reg_receiver"/>
</dbReference>
<feature type="transmembrane region" description="Helical" evidence="3">
    <location>
        <begin position="163"/>
        <end position="184"/>
    </location>
</feature>
<proteinExistence type="predicted"/>
<dbReference type="SMART" id="SM00448">
    <property type="entry name" value="REC"/>
    <property type="match status" value="1"/>
</dbReference>
<evidence type="ECO:0000256" key="2">
    <source>
        <dbReference type="PROSITE-ProRule" id="PRU00169"/>
    </source>
</evidence>
<reference evidence="6 7" key="1">
    <citation type="submission" date="2020-09" db="EMBL/GenBank/DDBJ databases">
        <title>Genome sequences of type strains of Chitinophaga qingshengii and Chitinophaga varians.</title>
        <authorList>
            <person name="Kittiwongwattana C."/>
        </authorList>
    </citation>
    <scope>NUCLEOTIDE SEQUENCE [LARGE SCALE GENOMIC DNA]</scope>
    <source>
        <strain evidence="6 7">JCM 30026</strain>
    </source>
</reference>
<evidence type="ECO:0000313" key="6">
    <source>
        <dbReference type="EMBL" id="MBC9934020.1"/>
    </source>
</evidence>
<dbReference type="InterPro" id="IPR005467">
    <property type="entry name" value="His_kinase_dom"/>
</dbReference>
<feature type="transmembrane region" description="Helical" evidence="3">
    <location>
        <begin position="76"/>
        <end position="98"/>
    </location>
</feature>
<sequence length="582" mass="65298">MGLAIVNTIFAIGTTAATDAKLKRSILVVNQMAVIPAIFAFMLAPFLYYVSGISQMLYAPVLEGTLMLSVPVLNRLGYYFTAAVCIVVIHCGGMFYFGAIMGELASVEFIAVYLFLMSFLIYQKRSKRVIMISLIVLVLLTLKMNYLFPFLKVLAFPGKGVEMARIVIQSAVFILVGYTISFYVKITDELSAAEVKSVQQAKQIESLKERSAEIVQNTKIAAHEIRNYLSNVTCFSEKFSRIGKRATSSVPVDKGEIYSMKVCGDVIRDIVDVILRKDLSKTDIYGNNATAFFWKDWAEDILRMYLLAAEGMKKKLFYKIAPSDFQMIRANRYLLTKVFSNSIINGLKYCRKEVHVEVSLSDAHVLTLQIANDGVGLNNEVRRRIENGFAENLTAVKGGNGFGIPTVIRAVKQLRGTLLVEGTKKWTTVFLYQIPTELVEEKMEHAAEKLVLSETNKLQDLKVLVVEDDFLSTAPFRSWARTREFTLWLADDVVETQRIIKSEQPDIVFLDAHLSDISLDEMIHEIRIIDSAIPIVVISGDEAVAEMACVKDFDIATVLLKPFTEHEFLNAIELTCPQVIDV</sequence>
<keyword evidence="3" id="KW-1133">Transmembrane helix</keyword>
<dbReference type="Pfam" id="PF02518">
    <property type="entry name" value="HATPase_c"/>
    <property type="match status" value="1"/>
</dbReference>
<dbReference type="InterPro" id="IPR036890">
    <property type="entry name" value="HATPase_C_sf"/>
</dbReference>
<comment type="caution">
    <text evidence="6">The sequence shown here is derived from an EMBL/GenBank/DDBJ whole genome shotgun (WGS) entry which is preliminary data.</text>
</comment>
<feature type="transmembrane region" description="Helical" evidence="3">
    <location>
        <begin position="104"/>
        <end position="122"/>
    </location>
</feature>
<evidence type="ECO:0000256" key="1">
    <source>
        <dbReference type="ARBA" id="ARBA00022553"/>
    </source>
</evidence>
<feature type="transmembrane region" description="Helical" evidence="3">
    <location>
        <begin position="129"/>
        <end position="151"/>
    </location>
</feature>
<evidence type="ECO:0000259" key="4">
    <source>
        <dbReference type="PROSITE" id="PS50109"/>
    </source>
</evidence>
<dbReference type="EMBL" id="JACVFC010000004">
    <property type="protein sequence ID" value="MBC9934020.1"/>
    <property type="molecule type" value="Genomic_DNA"/>
</dbReference>
<dbReference type="SMART" id="SM00387">
    <property type="entry name" value="HATPase_c"/>
    <property type="match status" value="1"/>
</dbReference>
<dbReference type="PROSITE" id="PS50110">
    <property type="entry name" value="RESPONSE_REGULATORY"/>
    <property type="match status" value="1"/>
</dbReference>
<name>A0ABR7TVE3_9BACT</name>
<protein>
    <submittedName>
        <fullName evidence="6">Response regulator</fullName>
    </submittedName>
</protein>
<dbReference type="Pfam" id="PF00072">
    <property type="entry name" value="Response_reg"/>
    <property type="match status" value="1"/>
</dbReference>
<dbReference type="InterPro" id="IPR011006">
    <property type="entry name" value="CheY-like_superfamily"/>
</dbReference>
<dbReference type="Gene3D" id="3.30.565.10">
    <property type="entry name" value="Histidine kinase-like ATPase, C-terminal domain"/>
    <property type="match status" value="1"/>
</dbReference>
<keyword evidence="1 2" id="KW-0597">Phosphoprotein</keyword>
<dbReference type="CDD" id="cd00156">
    <property type="entry name" value="REC"/>
    <property type="match status" value="1"/>
</dbReference>
<dbReference type="SUPFAM" id="SSF52172">
    <property type="entry name" value="CheY-like"/>
    <property type="match status" value="1"/>
</dbReference>
<feature type="modified residue" description="4-aspartylphosphate" evidence="2">
    <location>
        <position position="511"/>
    </location>
</feature>
<dbReference type="Gene3D" id="3.40.50.2300">
    <property type="match status" value="1"/>
</dbReference>
<dbReference type="PANTHER" id="PTHR43547:SF2">
    <property type="entry name" value="HYBRID SIGNAL TRANSDUCTION HISTIDINE KINASE C"/>
    <property type="match status" value="1"/>
</dbReference>
<keyword evidence="7" id="KW-1185">Reference proteome</keyword>
<evidence type="ECO:0000313" key="7">
    <source>
        <dbReference type="Proteomes" id="UP000659124"/>
    </source>
</evidence>
<dbReference type="PANTHER" id="PTHR43547">
    <property type="entry name" value="TWO-COMPONENT HISTIDINE KINASE"/>
    <property type="match status" value="1"/>
</dbReference>
<organism evidence="6 7">
    <name type="scientific">Chitinophaga qingshengii</name>
    <dbReference type="NCBI Taxonomy" id="1569794"/>
    <lineage>
        <taxon>Bacteria</taxon>
        <taxon>Pseudomonadati</taxon>
        <taxon>Bacteroidota</taxon>
        <taxon>Chitinophagia</taxon>
        <taxon>Chitinophagales</taxon>
        <taxon>Chitinophagaceae</taxon>
        <taxon>Chitinophaga</taxon>
    </lineage>
</organism>
<evidence type="ECO:0000259" key="5">
    <source>
        <dbReference type="PROSITE" id="PS50110"/>
    </source>
</evidence>
<dbReference type="Proteomes" id="UP000659124">
    <property type="component" value="Unassembled WGS sequence"/>
</dbReference>
<feature type="domain" description="Response regulatory" evidence="5">
    <location>
        <begin position="462"/>
        <end position="576"/>
    </location>
</feature>
<feature type="transmembrane region" description="Helical" evidence="3">
    <location>
        <begin position="27"/>
        <end position="50"/>
    </location>
</feature>